<protein>
    <recommendedName>
        <fullName evidence="5">Nucleoporin Nup133/Nup155-like C-terminal domain-containing protein</fullName>
    </recommendedName>
</protein>
<feature type="coiled-coil region" evidence="4">
    <location>
        <begin position="52"/>
        <end position="79"/>
    </location>
</feature>
<organism evidence="6 7">
    <name type="scientific">Saponaria officinalis</name>
    <name type="common">Common soapwort</name>
    <name type="synonym">Lychnis saponaria</name>
    <dbReference type="NCBI Taxonomy" id="3572"/>
    <lineage>
        <taxon>Eukaryota</taxon>
        <taxon>Viridiplantae</taxon>
        <taxon>Streptophyta</taxon>
        <taxon>Embryophyta</taxon>
        <taxon>Tracheophyta</taxon>
        <taxon>Spermatophyta</taxon>
        <taxon>Magnoliopsida</taxon>
        <taxon>eudicotyledons</taxon>
        <taxon>Gunneridae</taxon>
        <taxon>Pentapetalae</taxon>
        <taxon>Caryophyllales</taxon>
        <taxon>Caryophyllaceae</taxon>
        <taxon>Caryophylleae</taxon>
        <taxon>Saponaria</taxon>
    </lineage>
</organism>
<evidence type="ECO:0000313" key="7">
    <source>
        <dbReference type="Proteomes" id="UP001443914"/>
    </source>
</evidence>
<dbReference type="GO" id="GO:0036228">
    <property type="term" value="P:protein localization to nuclear inner membrane"/>
    <property type="evidence" value="ECO:0007669"/>
    <property type="project" value="TreeGrafter"/>
</dbReference>
<comment type="subcellular location">
    <subcellularLocation>
        <location evidence="1">Nucleus</location>
    </subcellularLocation>
</comment>
<evidence type="ECO:0000313" key="6">
    <source>
        <dbReference type="EMBL" id="KAK9748427.1"/>
    </source>
</evidence>
<comment type="caution">
    <text evidence="6">The sequence shown here is derived from an EMBL/GenBank/DDBJ whole genome shotgun (WGS) entry which is preliminary data.</text>
</comment>
<evidence type="ECO:0000256" key="1">
    <source>
        <dbReference type="ARBA" id="ARBA00004123"/>
    </source>
</evidence>
<evidence type="ECO:0000256" key="3">
    <source>
        <dbReference type="ARBA" id="ARBA00023242"/>
    </source>
</evidence>
<dbReference type="Pfam" id="PF03177">
    <property type="entry name" value="Nucleoporin_C"/>
    <property type="match status" value="1"/>
</dbReference>
<dbReference type="InterPro" id="IPR007187">
    <property type="entry name" value="Nucleoporin_Nup133/Nup155_C"/>
</dbReference>
<name>A0AAW1MSV8_SAPOF</name>
<accession>A0AAW1MSV8</accession>
<dbReference type="GO" id="GO:0017056">
    <property type="term" value="F:structural constituent of nuclear pore"/>
    <property type="evidence" value="ECO:0007669"/>
    <property type="project" value="InterPro"/>
</dbReference>
<keyword evidence="2" id="KW-0813">Transport</keyword>
<proteinExistence type="predicted"/>
<dbReference type="Proteomes" id="UP001443914">
    <property type="component" value="Unassembled WGS sequence"/>
</dbReference>
<keyword evidence="3" id="KW-0539">Nucleus</keyword>
<dbReference type="Gene3D" id="1.20.58.1780">
    <property type="match status" value="1"/>
</dbReference>
<evidence type="ECO:0000256" key="2">
    <source>
        <dbReference type="ARBA" id="ARBA00022448"/>
    </source>
</evidence>
<dbReference type="PANTHER" id="PTHR10350">
    <property type="entry name" value="NUCLEAR PORE COMPLEX PROTEIN NUP155"/>
    <property type="match status" value="1"/>
</dbReference>
<dbReference type="Gene3D" id="1.25.40.450">
    <property type="entry name" value="Nucleoporin, helical domain, N-terminal subdomain"/>
    <property type="match status" value="1"/>
</dbReference>
<dbReference type="GO" id="GO:0000972">
    <property type="term" value="P:transcription-dependent tethering of RNA polymerase II gene DNA at nuclear periphery"/>
    <property type="evidence" value="ECO:0007669"/>
    <property type="project" value="TreeGrafter"/>
</dbReference>
<feature type="domain" description="Nucleoporin Nup133/Nup155-like C-terminal" evidence="5">
    <location>
        <begin position="19"/>
        <end position="388"/>
    </location>
</feature>
<keyword evidence="7" id="KW-1185">Reference proteome</keyword>
<keyword evidence="4" id="KW-0175">Coiled coil</keyword>
<gene>
    <name evidence="6" type="ORF">RND81_02G056700</name>
</gene>
<dbReference type="GO" id="GO:0006606">
    <property type="term" value="P:protein import into nucleus"/>
    <property type="evidence" value="ECO:0007669"/>
    <property type="project" value="TreeGrafter"/>
</dbReference>
<dbReference type="InterPro" id="IPR004870">
    <property type="entry name" value="Nucleoporin_Nup155"/>
</dbReference>
<dbReference type="EMBL" id="JBDFQZ010000002">
    <property type="protein sequence ID" value="KAK9748427.1"/>
    <property type="molecule type" value="Genomic_DNA"/>
</dbReference>
<dbReference type="GO" id="GO:0006405">
    <property type="term" value="P:RNA export from nucleus"/>
    <property type="evidence" value="ECO:0007669"/>
    <property type="project" value="TreeGrafter"/>
</dbReference>
<reference evidence="6" key="1">
    <citation type="submission" date="2024-03" db="EMBL/GenBank/DDBJ databases">
        <title>WGS assembly of Saponaria officinalis var. Norfolk2.</title>
        <authorList>
            <person name="Jenkins J."/>
            <person name="Shu S."/>
            <person name="Grimwood J."/>
            <person name="Barry K."/>
            <person name="Goodstein D."/>
            <person name="Schmutz J."/>
            <person name="Leebens-Mack J."/>
            <person name="Osbourn A."/>
        </authorList>
    </citation>
    <scope>NUCLEOTIDE SEQUENCE [LARGE SCALE GENOMIC DNA]</scope>
    <source>
        <strain evidence="6">JIC</strain>
    </source>
</reference>
<evidence type="ECO:0000256" key="4">
    <source>
        <dbReference type="SAM" id="Coils"/>
    </source>
</evidence>
<dbReference type="InterPro" id="IPR042533">
    <property type="entry name" value="Nucleoporin_Nup155_C_1"/>
</dbReference>
<dbReference type="PANTHER" id="PTHR10350:SF6">
    <property type="entry name" value="NUCLEAR PORE COMPLEX PROTEIN NUP155"/>
    <property type="match status" value="1"/>
</dbReference>
<dbReference type="AlphaFoldDB" id="A0AAW1MSV8"/>
<sequence length="393" mass="44855">MMFQTLSPVSRVLTKISVCLARLLGPLWHRSVLTCKSCSNSSTLCKKHVMECQMSDEALKAFENKLRSLERLLTSRKINKRGIYARVFGDDSQNSELSDSPIDFAVTEVGKFFNEILLLPIFLVRVYIFHTVLLGSSEALFLLQFLSKHDLTRLFQSFDIYLGYKLLYLSFANLIYSEKGQMLITRLISTLLEFYTGCDNGKATVDDIIAELSKGCPSYFKEKTYKFYLAMDYLERAAKSSDIAEKENLAAEAFNYLKQVQISADLHAICRKFECLRFYDAVVLLPLQEAQALAHGENASNKHDVAQRENCYEITARALRNLKGEETLHKEFGCPSVSSLDPSARKKYISHIVQLVLQSPDKVFHEYLYRTMIDIGLENELLEFAVSPKRAPY</sequence>
<dbReference type="GO" id="GO:0044611">
    <property type="term" value="C:nuclear pore inner ring"/>
    <property type="evidence" value="ECO:0007669"/>
    <property type="project" value="TreeGrafter"/>
</dbReference>
<evidence type="ECO:0000259" key="5">
    <source>
        <dbReference type="Pfam" id="PF03177"/>
    </source>
</evidence>